<evidence type="ECO:0000256" key="1">
    <source>
        <dbReference type="SAM" id="Phobius"/>
    </source>
</evidence>
<evidence type="ECO:0000313" key="2">
    <source>
        <dbReference type="EMBL" id="KAK2553956.1"/>
    </source>
</evidence>
<sequence>MGAEGNGSTSDENSNEQDALNWKHKLLWVLHIVAASGGLFVTAGYWTILVGDDVIDANNITKHALNSVFMVIDTAISSMPVHLVHWLYALLYFAVYLIFTVIYWQAGGTNIRGEPFIYGALNYNDFQPTIGGLLVVFLLIVLPFLHLFFFGITKLRDHVHKKNKAAY</sequence>
<reference evidence="2" key="2">
    <citation type="journal article" date="2023" name="Science">
        <title>Genomic signatures of disease resistance in endangered staghorn corals.</title>
        <authorList>
            <person name="Vollmer S.V."/>
            <person name="Selwyn J.D."/>
            <person name="Despard B.A."/>
            <person name="Roesel C.L."/>
        </authorList>
    </citation>
    <scope>NUCLEOTIDE SEQUENCE</scope>
    <source>
        <strain evidence="2">K2</strain>
    </source>
</reference>
<dbReference type="AlphaFoldDB" id="A0AAD9Q419"/>
<keyword evidence="1" id="KW-0812">Transmembrane</keyword>
<dbReference type="PANTHER" id="PTHR12242:SF45">
    <property type="entry name" value="MARVEL DOMAIN-CONTAINING PROTEIN"/>
    <property type="match status" value="1"/>
</dbReference>
<accession>A0AAD9Q419</accession>
<feature type="transmembrane region" description="Helical" evidence="1">
    <location>
        <begin position="86"/>
        <end position="106"/>
    </location>
</feature>
<keyword evidence="3" id="KW-1185">Reference proteome</keyword>
<dbReference type="PANTHER" id="PTHR12242">
    <property type="entry name" value="OS02G0130600 PROTEIN-RELATED"/>
    <property type="match status" value="1"/>
</dbReference>
<feature type="transmembrane region" description="Helical" evidence="1">
    <location>
        <begin position="26"/>
        <end position="48"/>
    </location>
</feature>
<gene>
    <name evidence="2" type="ORF">P5673_024659</name>
</gene>
<comment type="caution">
    <text evidence="2">The sequence shown here is derived from an EMBL/GenBank/DDBJ whole genome shotgun (WGS) entry which is preliminary data.</text>
</comment>
<feature type="transmembrane region" description="Helical" evidence="1">
    <location>
        <begin position="126"/>
        <end position="152"/>
    </location>
</feature>
<organism evidence="2 3">
    <name type="scientific">Acropora cervicornis</name>
    <name type="common">Staghorn coral</name>
    <dbReference type="NCBI Taxonomy" id="6130"/>
    <lineage>
        <taxon>Eukaryota</taxon>
        <taxon>Metazoa</taxon>
        <taxon>Cnidaria</taxon>
        <taxon>Anthozoa</taxon>
        <taxon>Hexacorallia</taxon>
        <taxon>Scleractinia</taxon>
        <taxon>Astrocoeniina</taxon>
        <taxon>Acroporidae</taxon>
        <taxon>Acropora</taxon>
    </lineage>
</organism>
<dbReference type="GO" id="GO:0016020">
    <property type="term" value="C:membrane"/>
    <property type="evidence" value="ECO:0007669"/>
    <property type="project" value="TreeGrafter"/>
</dbReference>
<keyword evidence="1" id="KW-1133">Transmembrane helix</keyword>
<dbReference type="InterPro" id="IPR049352">
    <property type="entry name" value="Rost"/>
</dbReference>
<protein>
    <submittedName>
        <fullName evidence="2">Protein rolling stone</fullName>
    </submittedName>
</protein>
<evidence type="ECO:0000313" key="3">
    <source>
        <dbReference type="Proteomes" id="UP001249851"/>
    </source>
</evidence>
<dbReference type="EMBL" id="JARQWQ010000073">
    <property type="protein sequence ID" value="KAK2553956.1"/>
    <property type="molecule type" value="Genomic_DNA"/>
</dbReference>
<keyword evidence="1" id="KW-0472">Membrane</keyword>
<dbReference type="Proteomes" id="UP001249851">
    <property type="component" value="Unassembled WGS sequence"/>
</dbReference>
<reference evidence="2" key="1">
    <citation type="journal article" date="2023" name="G3 (Bethesda)">
        <title>Whole genome assembly and annotation of the endangered Caribbean coral Acropora cervicornis.</title>
        <authorList>
            <person name="Selwyn J.D."/>
            <person name="Vollmer S.V."/>
        </authorList>
    </citation>
    <scope>NUCLEOTIDE SEQUENCE</scope>
    <source>
        <strain evidence="2">K2</strain>
    </source>
</reference>
<name>A0AAD9Q419_ACRCE</name>
<proteinExistence type="predicted"/>
<dbReference type="Pfam" id="PF21534">
    <property type="entry name" value="Rost"/>
    <property type="match status" value="1"/>
</dbReference>